<dbReference type="AlphaFoldDB" id="A0A426XZU7"/>
<dbReference type="Proteomes" id="UP000287651">
    <property type="component" value="Unassembled WGS sequence"/>
</dbReference>
<comment type="caution">
    <text evidence="1">The sequence shown here is derived from an EMBL/GenBank/DDBJ whole genome shotgun (WGS) entry which is preliminary data.</text>
</comment>
<reference evidence="1 2" key="1">
    <citation type="journal article" date="2014" name="Agronomy (Basel)">
        <title>A Draft Genome Sequence for Ensete ventricosum, the Drought-Tolerant Tree Against Hunger.</title>
        <authorList>
            <person name="Harrison J."/>
            <person name="Moore K.A."/>
            <person name="Paszkiewicz K."/>
            <person name="Jones T."/>
            <person name="Grant M."/>
            <person name="Ambacheew D."/>
            <person name="Muzemil S."/>
            <person name="Studholme D.J."/>
        </authorList>
    </citation>
    <scope>NUCLEOTIDE SEQUENCE [LARGE SCALE GENOMIC DNA]</scope>
</reference>
<evidence type="ECO:0000313" key="2">
    <source>
        <dbReference type="Proteomes" id="UP000287651"/>
    </source>
</evidence>
<gene>
    <name evidence="1" type="ORF">B296_00053503</name>
</gene>
<organism evidence="1 2">
    <name type="scientific">Ensete ventricosum</name>
    <name type="common">Abyssinian banana</name>
    <name type="synonym">Musa ensete</name>
    <dbReference type="NCBI Taxonomy" id="4639"/>
    <lineage>
        <taxon>Eukaryota</taxon>
        <taxon>Viridiplantae</taxon>
        <taxon>Streptophyta</taxon>
        <taxon>Embryophyta</taxon>
        <taxon>Tracheophyta</taxon>
        <taxon>Spermatophyta</taxon>
        <taxon>Magnoliopsida</taxon>
        <taxon>Liliopsida</taxon>
        <taxon>Zingiberales</taxon>
        <taxon>Musaceae</taxon>
        <taxon>Ensete</taxon>
    </lineage>
</organism>
<protein>
    <submittedName>
        <fullName evidence="1">Uncharacterized protein</fullName>
    </submittedName>
</protein>
<proteinExistence type="predicted"/>
<evidence type="ECO:0000313" key="1">
    <source>
        <dbReference type="EMBL" id="RRT44992.1"/>
    </source>
</evidence>
<name>A0A426XZU7_ENSVE</name>
<accession>A0A426XZU7</accession>
<sequence>MRPVSKYAEQAFAGSGPCALARPPRNLLGTEWELVWMSGDSELDLGGRLLEWWSSGEEGVVQLRSAAGSCKKVGSGRSAVRALAPPVYPAGYLRRVDHVDGPTVRGCDDSTVRSAFVISDLNRLISVGK</sequence>
<dbReference type="EMBL" id="AMZH03016112">
    <property type="protein sequence ID" value="RRT44992.1"/>
    <property type="molecule type" value="Genomic_DNA"/>
</dbReference>